<evidence type="ECO:0000313" key="3">
    <source>
        <dbReference type="Proteomes" id="UP001240639"/>
    </source>
</evidence>
<dbReference type="EMBL" id="JAVAIM010000001">
    <property type="protein sequence ID" value="MDP4574024.1"/>
    <property type="molecule type" value="Genomic_DNA"/>
</dbReference>
<proteinExistence type="predicted"/>
<keyword evidence="1" id="KW-0732">Signal</keyword>
<gene>
    <name evidence="2" type="ORF">Q9K02_02570</name>
</gene>
<accession>A0ABT9HLK3</accession>
<reference evidence="2 3" key="1">
    <citation type="submission" date="2023-08" db="EMBL/GenBank/DDBJ databases">
        <title>genomic of G39.</title>
        <authorList>
            <person name="Wang Y."/>
        </authorList>
    </citation>
    <scope>NUCLEOTIDE SEQUENCE [LARGE SCALE GENOMIC DNA]</scope>
    <source>
        <strain evidence="2 3">G39</strain>
    </source>
</reference>
<dbReference type="RefSeq" id="WP_305931476.1">
    <property type="nucleotide sequence ID" value="NZ_JAVAIM010000001.1"/>
</dbReference>
<feature type="chain" id="PRO_5045998900" evidence="1">
    <location>
        <begin position="25"/>
        <end position="163"/>
    </location>
</feature>
<sequence length="163" mass="17305">MKTLVHLTFAAAASAAMLATPVTAGQDDGIVVTSPAAMTEWKADMNAQLDRQMIRSDGYRNQAVLSAIVQIRFTLDEAGKPTNLQTLHHSGSRRAARVAKMAVRNLRGFDRAPVTGALDATYQANLVFARDPNEGTALKAELADLERARLAAGDGADVIMLGG</sequence>
<feature type="signal peptide" evidence="1">
    <location>
        <begin position="1"/>
        <end position="24"/>
    </location>
</feature>
<dbReference type="SUPFAM" id="SSF74653">
    <property type="entry name" value="TolA/TonB C-terminal domain"/>
    <property type="match status" value="1"/>
</dbReference>
<comment type="caution">
    <text evidence="2">The sequence shown here is derived from an EMBL/GenBank/DDBJ whole genome shotgun (WGS) entry which is preliminary data.</text>
</comment>
<name>A0ABT9HLK3_9SPHN</name>
<keyword evidence="3" id="KW-1185">Reference proteome</keyword>
<dbReference type="Gene3D" id="3.30.1150.10">
    <property type="match status" value="1"/>
</dbReference>
<organism evidence="2 3">
    <name type="scientific">Qipengyuania profundimaris</name>
    <dbReference type="NCBI Taxonomy" id="3067652"/>
    <lineage>
        <taxon>Bacteria</taxon>
        <taxon>Pseudomonadati</taxon>
        <taxon>Pseudomonadota</taxon>
        <taxon>Alphaproteobacteria</taxon>
        <taxon>Sphingomonadales</taxon>
        <taxon>Erythrobacteraceae</taxon>
        <taxon>Qipengyuania</taxon>
    </lineage>
</organism>
<dbReference type="Proteomes" id="UP001240639">
    <property type="component" value="Unassembled WGS sequence"/>
</dbReference>
<evidence type="ECO:0000313" key="2">
    <source>
        <dbReference type="EMBL" id="MDP4574024.1"/>
    </source>
</evidence>
<protein>
    <submittedName>
        <fullName evidence="2">Energy transducer TonB</fullName>
    </submittedName>
</protein>
<evidence type="ECO:0000256" key="1">
    <source>
        <dbReference type="SAM" id="SignalP"/>
    </source>
</evidence>